<dbReference type="PANTHER" id="PTHR42852:SF17">
    <property type="entry name" value="THIOREDOXIN-LIKE PROTEIN HI_1115"/>
    <property type="match status" value="1"/>
</dbReference>
<dbReference type="Gene3D" id="3.40.30.10">
    <property type="entry name" value="Glutaredoxin"/>
    <property type="match status" value="1"/>
</dbReference>
<feature type="domain" description="Thioredoxin" evidence="1">
    <location>
        <begin position="51"/>
        <end position="188"/>
    </location>
</feature>
<dbReference type="CDD" id="cd02966">
    <property type="entry name" value="TlpA_like_family"/>
    <property type="match status" value="1"/>
</dbReference>
<organism evidence="2">
    <name type="scientific">marine sediment metagenome</name>
    <dbReference type="NCBI Taxonomy" id="412755"/>
    <lineage>
        <taxon>unclassified sequences</taxon>
        <taxon>metagenomes</taxon>
        <taxon>ecological metagenomes</taxon>
    </lineage>
</organism>
<evidence type="ECO:0000313" key="2">
    <source>
        <dbReference type="EMBL" id="GAJ10027.1"/>
    </source>
</evidence>
<accession>X1V2J8</accession>
<evidence type="ECO:0000259" key="1">
    <source>
        <dbReference type="PROSITE" id="PS51352"/>
    </source>
</evidence>
<gene>
    <name evidence="2" type="ORF">S12H4_49170</name>
</gene>
<dbReference type="GO" id="GO:0016209">
    <property type="term" value="F:antioxidant activity"/>
    <property type="evidence" value="ECO:0007669"/>
    <property type="project" value="InterPro"/>
</dbReference>
<dbReference type="SUPFAM" id="SSF52833">
    <property type="entry name" value="Thioredoxin-like"/>
    <property type="match status" value="1"/>
</dbReference>
<proteinExistence type="predicted"/>
<dbReference type="PROSITE" id="PS51352">
    <property type="entry name" value="THIOREDOXIN_2"/>
    <property type="match status" value="1"/>
</dbReference>
<dbReference type="AlphaFoldDB" id="X1V2J8"/>
<dbReference type="InterPro" id="IPR000866">
    <property type="entry name" value="AhpC/TSA"/>
</dbReference>
<dbReference type="GO" id="GO:0016491">
    <property type="term" value="F:oxidoreductase activity"/>
    <property type="evidence" value="ECO:0007669"/>
    <property type="project" value="InterPro"/>
</dbReference>
<comment type="caution">
    <text evidence="2">The sequence shown here is derived from an EMBL/GenBank/DDBJ whole genome shotgun (WGS) entry which is preliminary data.</text>
</comment>
<dbReference type="InterPro" id="IPR013766">
    <property type="entry name" value="Thioredoxin_domain"/>
</dbReference>
<dbReference type="InterPro" id="IPR036249">
    <property type="entry name" value="Thioredoxin-like_sf"/>
</dbReference>
<sequence length="192" mass="22470">MVILKGIYDELYSNTFSKDALLTVLDSLLQTTNIPENRKIAANIKYKVTKLMKGYTPPDFKLFTLDSVQIELNDLKGRYVYLNFCTTLNYTCLNHFEMLKRLFQNYHEYLNIVTILVCEDPGKARKFIEEKDYEWLFLCIDNHSKILREYDVKALPTYFLLDSEGKMIMSPALSPTGNFEEYLKRLLATEGK</sequence>
<dbReference type="InterPro" id="IPR050553">
    <property type="entry name" value="Thioredoxin_ResA/DsbE_sf"/>
</dbReference>
<dbReference type="Pfam" id="PF00578">
    <property type="entry name" value="AhpC-TSA"/>
    <property type="match status" value="1"/>
</dbReference>
<name>X1V2J8_9ZZZZ</name>
<dbReference type="PANTHER" id="PTHR42852">
    <property type="entry name" value="THIOL:DISULFIDE INTERCHANGE PROTEIN DSBE"/>
    <property type="match status" value="1"/>
</dbReference>
<reference evidence="2" key="1">
    <citation type="journal article" date="2014" name="Front. Microbiol.">
        <title>High frequency of phylogenetically diverse reductive dehalogenase-homologous genes in deep subseafloor sedimentary metagenomes.</title>
        <authorList>
            <person name="Kawai M."/>
            <person name="Futagami T."/>
            <person name="Toyoda A."/>
            <person name="Takaki Y."/>
            <person name="Nishi S."/>
            <person name="Hori S."/>
            <person name="Arai W."/>
            <person name="Tsubouchi T."/>
            <person name="Morono Y."/>
            <person name="Uchiyama I."/>
            <person name="Ito T."/>
            <person name="Fujiyama A."/>
            <person name="Inagaki F."/>
            <person name="Takami H."/>
        </authorList>
    </citation>
    <scope>NUCLEOTIDE SEQUENCE</scope>
    <source>
        <strain evidence="2">Expedition CK06-06</strain>
    </source>
</reference>
<protein>
    <recommendedName>
        <fullName evidence="1">Thioredoxin domain-containing protein</fullName>
    </recommendedName>
</protein>
<dbReference type="EMBL" id="BARW01030818">
    <property type="protein sequence ID" value="GAJ10027.1"/>
    <property type="molecule type" value="Genomic_DNA"/>
</dbReference>